<evidence type="ECO:0000256" key="1">
    <source>
        <dbReference type="ARBA" id="ARBA00006865"/>
    </source>
</evidence>
<dbReference type="EMBL" id="BAAAME010000005">
    <property type="protein sequence ID" value="GAA1748819.1"/>
    <property type="molecule type" value="Genomic_DNA"/>
</dbReference>
<name>A0ABN2K5K9_9ACTN</name>
<dbReference type="InterPro" id="IPR000757">
    <property type="entry name" value="Beta-glucanase-like"/>
</dbReference>
<evidence type="ECO:0000259" key="3">
    <source>
        <dbReference type="PROSITE" id="PS51762"/>
    </source>
</evidence>
<accession>A0ABN2K5K9</accession>
<protein>
    <recommendedName>
        <fullName evidence="3">GH16 domain-containing protein</fullName>
    </recommendedName>
</protein>
<gene>
    <name evidence="4" type="ORF">GCM10009710_31080</name>
</gene>
<evidence type="ECO:0000313" key="4">
    <source>
        <dbReference type="EMBL" id="GAA1748819.1"/>
    </source>
</evidence>
<dbReference type="Gene3D" id="2.60.120.200">
    <property type="match status" value="1"/>
</dbReference>
<keyword evidence="2" id="KW-0732">Signal</keyword>
<feature type="chain" id="PRO_5046765324" description="GH16 domain-containing protein" evidence="2">
    <location>
        <begin position="43"/>
        <end position="603"/>
    </location>
</feature>
<dbReference type="InterPro" id="IPR050546">
    <property type="entry name" value="Glycosyl_Hydrlase_16"/>
</dbReference>
<comment type="similarity">
    <text evidence="1">Belongs to the glycosyl hydrolase 16 family.</text>
</comment>
<dbReference type="PROSITE" id="PS51762">
    <property type="entry name" value="GH16_2"/>
    <property type="match status" value="1"/>
</dbReference>
<dbReference type="PANTHER" id="PTHR10963">
    <property type="entry name" value="GLYCOSYL HYDROLASE-RELATED"/>
    <property type="match status" value="1"/>
</dbReference>
<dbReference type="Pfam" id="PF00722">
    <property type="entry name" value="Glyco_hydro_16"/>
    <property type="match status" value="1"/>
</dbReference>
<evidence type="ECO:0000313" key="5">
    <source>
        <dbReference type="Proteomes" id="UP001501057"/>
    </source>
</evidence>
<feature type="signal peptide" evidence="2">
    <location>
        <begin position="1"/>
        <end position="42"/>
    </location>
</feature>
<dbReference type="Proteomes" id="UP001501057">
    <property type="component" value="Unassembled WGS sequence"/>
</dbReference>
<comment type="caution">
    <text evidence="4">The sequence shown here is derived from an EMBL/GenBank/DDBJ whole genome shotgun (WGS) entry which is preliminary data.</text>
</comment>
<keyword evidence="5" id="KW-1185">Reference proteome</keyword>
<organism evidence="4 5">
    <name type="scientific">Aeromicrobium alkaliterrae</name>
    <dbReference type="NCBI Taxonomy" id="302168"/>
    <lineage>
        <taxon>Bacteria</taxon>
        <taxon>Bacillati</taxon>
        <taxon>Actinomycetota</taxon>
        <taxon>Actinomycetes</taxon>
        <taxon>Propionibacteriales</taxon>
        <taxon>Nocardioidaceae</taxon>
        <taxon>Aeromicrobium</taxon>
    </lineage>
</organism>
<feature type="domain" description="GH16" evidence="3">
    <location>
        <begin position="326"/>
        <end position="603"/>
    </location>
</feature>
<reference evidence="4 5" key="1">
    <citation type="journal article" date="2019" name="Int. J. Syst. Evol. Microbiol.">
        <title>The Global Catalogue of Microorganisms (GCM) 10K type strain sequencing project: providing services to taxonomists for standard genome sequencing and annotation.</title>
        <authorList>
            <consortium name="The Broad Institute Genomics Platform"/>
            <consortium name="The Broad Institute Genome Sequencing Center for Infectious Disease"/>
            <person name="Wu L."/>
            <person name="Ma J."/>
        </authorList>
    </citation>
    <scope>NUCLEOTIDE SEQUENCE [LARGE SCALE GENOMIC DNA]</scope>
    <source>
        <strain evidence="4 5">JCM 13518</strain>
    </source>
</reference>
<dbReference type="PANTHER" id="PTHR10963:SF55">
    <property type="entry name" value="GLYCOSIDE HYDROLASE FAMILY 16 PROTEIN"/>
    <property type="match status" value="1"/>
</dbReference>
<dbReference type="InterPro" id="IPR013320">
    <property type="entry name" value="ConA-like_dom_sf"/>
</dbReference>
<sequence length="603" mass="64313">MERENHMNATTRWRGSAIAQRVVVAAIATALLLTGTAGPATSATPTTYTATKSWTQSESVTAQEWATVGTFVGYGTATVTESATATRTYTAGAAWEADYWATWNAYLAASEEARAKAEAKARPLAKAQATAQAQAQYDESLKGYDATKTWTATETVKVDETHTIGDVVGHGSATATSTATATGSAHAATQAEADWWATWNAYVAALLQAQAQADAQARPIAKAKAKADAEAQVAAGIEATESWTSTETVTVNETATVGDFVGHGTATSTKTVTATKTVKAATHWEAYYWAVIQASVDASAQAKAQADAAARAEALAIAQADAQAQYDAAQVPIDPEEPGGGGPTGPDCGTAPLKADGTPWTCTFVDEFRGTELDQTKWHPIDTYESEFSYGDCFFGDRNIEVSSGVLKLSTIREDQPVTCDHPAGAITTDYTSAAVTTFSKFSQSYGRYEIRAAMPQSNGPGLQSALWMLPENPKYGEWPGSGEIDIVEFYSQYPDRLVPALHYNSLLPWGTRTNNNCLVYEPTAFHTYVLEWTPSKLTISIDGTTCLDHTISPLAPLIGSAPFDQPFNLNLTQMLGSGDNAFPEGQGIDEATLQVDYVRVWK</sequence>
<dbReference type="CDD" id="cd08023">
    <property type="entry name" value="GH16_laminarinase_like"/>
    <property type="match status" value="1"/>
</dbReference>
<proteinExistence type="inferred from homology"/>
<dbReference type="SUPFAM" id="SSF49899">
    <property type="entry name" value="Concanavalin A-like lectins/glucanases"/>
    <property type="match status" value="1"/>
</dbReference>
<evidence type="ECO:0000256" key="2">
    <source>
        <dbReference type="SAM" id="SignalP"/>
    </source>
</evidence>